<reference evidence="13" key="3">
    <citation type="submission" date="2025-09" db="UniProtKB">
        <authorList>
            <consortium name="Ensembl"/>
        </authorList>
    </citation>
    <scope>IDENTIFICATION</scope>
</reference>
<dbReference type="FunCoup" id="F7I850">
    <property type="interactions" value="215"/>
</dbReference>
<reference evidence="13" key="1">
    <citation type="submission" date="2009-03" db="EMBL/GenBank/DDBJ databases">
        <authorList>
            <person name="Warren W."/>
            <person name="Ye L."/>
            <person name="Minx P."/>
            <person name="Worley K."/>
            <person name="Gibbs R."/>
            <person name="Wilson R.K."/>
        </authorList>
    </citation>
    <scope>NUCLEOTIDE SEQUENCE [LARGE SCALE GENOMIC DNA]</scope>
</reference>
<dbReference type="PROSITE" id="PS00289">
    <property type="entry name" value="PTX_1"/>
    <property type="match status" value="1"/>
</dbReference>
<dbReference type="GO" id="GO:0030198">
    <property type="term" value="P:extracellular matrix organization"/>
    <property type="evidence" value="ECO:0007669"/>
    <property type="project" value="Ensembl"/>
</dbReference>
<dbReference type="SUPFAM" id="SSF49899">
    <property type="entry name" value="Concanavalin A-like lectins/glucanases"/>
    <property type="match status" value="1"/>
</dbReference>
<evidence type="ECO:0000256" key="6">
    <source>
        <dbReference type="ARBA" id="ARBA00057134"/>
    </source>
</evidence>
<dbReference type="GO" id="GO:0001878">
    <property type="term" value="P:response to yeast"/>
    <property type="evidence" value="ECO:0007669"/>
    <property type="project" value="Ensembl"/>
</dbReference>
<evidence type="ECO:0000256" key="5">
    <source>
        <dbReference type="ARBA" id="ARBA00023180"/>
    </source>
</evidence>
<dbReference type="Gene3D" id="2.60.120.200">
    <property type="match status" value="1"/>
</dbReference>
<dbReference type="PRINTS" id="PR00895">
    <property type="entry name" value="PENTAXIN"/>
</dbReference>
<dbReference type="Pfam" id="PF26206">
    <property type="entry name" value="PTX3_N"/>
    <property type="match status" value="1"/>
</dbReference>
<dbReference type="InterPro" id="IPR013320">
    <property type="entry name" value="ConA-like_dom_sf"/>
</dbReference>
<dbReference type="Proteomes" id="UP000008225">
    <property type="component" value="Chromosome 17"/>
</dbReference>
<dbReference type="SMART" id="SM00159">
    <property type="entry name" value="PTX"/>
    <property type="match status" value="1"/>
</dbReference>
<dbReference type="GO" id="GO:0031012">
    <property type="term" value="C:extracellular matrix"/>
    <property type="evidence" value="ECO:0007669"/>
    <property type="project" value="Ensembl"/>
</dbReference>
<dbReference type="STRING" id="9483.ENSCJAP00000008683"/>
<dbReference type="GO" id="GO:0045429">
    <property type="term" value="P:positive regulation of nitric oxide biosynthetic process"/>
    <property type="evidence" value="ECO:0007669"/>
    <property type="project" value="Ensembl"/>
</dbReference>
<evidence type="ECO:0000256" key="7">
    <source>
        <dbReference type="ARBA" id="ARBA00064758"/>
    </source>
</evidence>
<comment type="caution">
    <text evidence="11">Lacks conserved residue(s) required for the propagation of feature annotation.</text>
</comment>
<dbReference type="GO" id="GO:0046790">
    <property type="term" value="F:virion binding"/>
    <property type="evidence" value="ECO:0007669"/>
    <property type="project" value="Ensembl"/>
</dbReference>
<comment type="subcellular location">
    <subcellularLocation>
        <location evidence="1">Secreted</location>
    </subcellularLocation>
</comment>
<organism evidence="13 14">
    <name type="scientific">Callithrix jacchus</name>
    <name type="common">White-tufted-ear marmoset</name>
    <name type="synonym">Simia Jacchus</name>
    <dbReference type="NCBI Taxonomy" id="9483"/>
    <lineage>
        <taxon>Eukaryota</taxon>
        <taxon>Metazoa</taxon>
        <taxon>Chordata</taxon>
        <taxon>Craniata</taxon>
        <taxon>Vertebrata</taxon>
        <taxon>Euteleostomi</taxon>
        <taxon>Mammalia</taxon>
        <taxon>Eutheria</taxon>
        <taxon>Euarchontoglires</taxon>
        <taxon>Primates</taxon>
        <taxon>Haplorrhini</taxon>
        <taxon>Platyrrhini</taxon>
        <taxon>Cebidae</taxon>
        <taxon>Callitrichinae</taxon>
        <taxon>Callithrix</taxon>
        <taxon>Callithrix</taxon>
    </lineage>
</organism>
<gene>
    <name evidence="13" type="primary">PTX3</name>
</gene>
<evidence type="ECO:0000256" key="11">
    <source>
        <dbReference type="PROSITE-ProRule" id="PRU01172"/>
    </source>
</evidence>
<evidence type="ECO:0000313" key="14">
    <source>
        <dbReference type="Proteomes" id="UP000008225"/>
    </source>
</evidence>
<dbReference type="Pfam" id="PF00354">
    <property type="entry name" value="Pentaxin"/>
    <property type="match status" value="1"/>
</dbReference>
<dbReference type="InterPro" id="IPR006558">
    <property type="entry name" value="LamG-like"/>
</dbReference>
<dbReference type="PANTHER" id="PTHR46943">
    <property type="entry name" value="PENTRAXIN-RELATED PROTEIN PTX3"/>
    <property type="match status" value="1"/>
</dbReference>
<evidence type="ECO:0000256" key="2">
    <source>
        <dbReference type="ARBA" id="ARBA00022525"/>
    </source>
</evidence>
<sequence length="496" mass="54671">MLQQLILRRIVEAQFLSSFPSDSESDCSVNLCGLLLCNFHISLALPPSPLPHQIQGNSRYHSATSITHSSPFRLSPAFIKGSLLQPLTLILLCSTSVHLRVSSHQPWNELCVSPAMHLLAILFWALWSAVLAENSDDYDLMYVNLDNEIDNGLHPTEDPTPCDCRQEHSEWDKLFIMLENSQMREGMMLQATDDVLRGELPRLRAELGQLAGSLARPCAPEAPGEARLAGALEELLQASRDAGRRLARLEGAEARLPEEAVRALAAVLEELRQTRAELGAVQGWAARSWLPAGCETALLFPMRSKKIFGSVHPVRPLRLESFSACIWVKATDMLNKTILFSYGTKRNPYEIQLYLSYQSIVFVVGGEENKLVAEAMVSLRRWTHLCGTWNSEKGLTSLWVNGELVATTVEMAIGHIVPEGGILQIGQEKNGCCVGGGFDETLAFSGRITGFNIWDSVLSNEEIRETGGSESCHIRGNIVGWGVTEIQPHGGAQYVS</sequence>
<dbReference type="GO" id="GO:0001872">
    <property type="term" value="F:(1-&gt;3)-beta-D-glucan binding"/>
    <property type="evidence" value="ECO:0007669"/>
    <property type="project" value="Ensembl"/>
</dbReference>
<dbReference type="InterPro" id="IPR042837">
    <property type="entry name" value="PTX3"/>
</dbReference>
<dbReference type="CDD" id="cd00152">
    <property type="entry name" value="PTX"/>
    <property type="match status" value="1"/>
</dbReference>
<evidence type="ECO:0000256" key="3">
    <source>
        <dbReference type="ARBA" id="ARBA00022729"/>
    </source>
</evidence>
<evidence type="ECO:0000256" key="4">
    <source>
        <dbReference type="ARBA" id="ARBA00023157"/>
    </source>
</evidence>
<dbReference type="OMA" id="ISCDCQR"/>
<dbReference type="AlphaFoldDB" id="F7I850"/>
<dbReference type="PROSITE" id="PS51828">
    <property type="entry name" value="PTX_2"/>
    <property type="match status" value="1"/>
</dbReference>
<keyword evidence="3" id="KW-0732">Signal</keyword>
<comment type="subunit">
    <text evidence="7">Homooctamer; disulfide-linked. Binds to C1q.</text>
</comment>
<dbReference type="GO" id="GO:0008228">
    <property type="term" value="P:opsonization"/>
    <property type="evidence" value="ECO:0007669"/>
    <property type="project" value="Ensembl"/>
</dbReference>
<dbReference type="SMART" id="SM00560">
    <property type="entry name" value="LamGL"/>
    <property type="match status" value="1"/>
</dbReference>
<dbReference type="InterPro" id="IPR058832">
    <property type="entry name" value="PTX3_N"/>
</dbReference>
<comment type="function">
    <text evidence="6">Plays a role in the regulation of innate resistance to pathogens, inflammatory reactions, possibly clearance of self-components and female fertility.</text>
</comment>
<feature type="domain" description="Pentraxin (PTX)" evidence="12">
    <location>
        <begin position="294"/>
        <end position="496"/>
    </location>
</feature>
<evidence type="ECO:0000259" key="12">
    <source>
        <dbReference type="PROSITE" id="PS51828"/>
    </source>
</evidence>
<evidence type="ECO:0000256" key="1">
    <source>
        <dbReference type="ARBA" id="ARBA00004613"/>
    </source>
</evidence>
<dbReference type="GO" id="GO:0042802">
    <property type="term" value="F:identical protein binding"/>
    <property type="evidence" value="ECO:0007669"/>
    <property type="project" value="Ensembl"/>
</dbReference>
<evidence type="ECO:0000256" key="9">
    <source>
        <dbReference type="ARBA" id="ARBA00077980"/>
    </source>
</evidence>
<dbReference type="InterPro" id="IPR030476">
    <property type="entry name" value="Pentaxin_CS"/>
</dbReference>
<protein>
    <recommendedName>
        <fullName evidence="8">Pentraxin-related protein PTX3</fullName>
    </recommendedName>
    <alternativeName>
        <fullName evidence="10">Pentaxin-related protein PTX3</fullName>
    </alternativeName>
    <alternativeName>
        <fullName evidence="9">Tumor necrosis factor-inducible gene 14 protein</fullName>
    </alternativeName>
</protein>
<dbReference type="GO" id="GO:0001849">
    <property type="term" value="F:complement component C1q complex binding"/>
    <property type="evidence" value="ECO:0007669"/>
    <property type="project" value="Ensembl"/>
</dbReference>
<dbReference type="GO" id="GO:0044871">
    <property type="term" value="P:negative regulation by host of viral glycoprotein metabolic process"/>
    <property type="evidence" value="ECO:0007669"/>
    <property type="project" value="Ensembl"/>
</dbReference>
<keyword evidence="2" id="KW-0964">Secreted</keyword>
<dbReference type="GO" id="GO:0050766">
    <property type="term" value="P:positive regulation of phagocytosis"/>
    <property type="evidence" value="ECO:0007669"/>
    <property type="project" value="Ensembl"/>
</dbReference>
<dbReference type="GO" id="GO:0046597">
    <property type="term" value="P:host-mediated suppression of symbiont invasion"/>
    <property type="evidence" value="ECO:0007669"/>
    <property type="project" value="Ensembl"/>
</dbReference>
<dbReference type="GO" id="GO:0005615">
    <property type="term" value="C:extracellular space"/>
    <property type="evidence" value="ECO:0007669"/>
    <property type="project" value="Ensembl"/>
</dbReference>
<dbReference type="GO" id="GO:0001550">
    <property type="term" value="P:ovarian cumulus expansion"/>
    <property type="evidence" value="ECO:0007669"/>
    <property type="project" value="Ensembl"/>
</dbReference>
<keyword evidence="14" id="KW-1185">Reference proteome</keyword>
<dbReference type="GeneTree" id="ENSGT01100000263515"/>
<name>F7I850_CALJA</name>
<keyword evidence="5" id="KW-0325">Glycoprotein</keyword>
<accession>F7I850</accession>
<evidence type="ECO:0000313" key="13">
    <source>
        <dbReference type="Ensembl" id="ENSCJAP00000008683.3"/>
    </source>
</evidence>
<reference evidence="13" key="2">
    <citation type="submission" date="2025-08" db="UniProtKB">
        <authorList>
            <consortium name="Ensembl"/>
        </authorList>
    </citation>
    <scope>IDENTIFICATION</scope>
</reference>
<dbReference type="HOGENOM" id="CLU_725544_0_0_1"/>
<dbReference type="Bgee" id="ENSCJAG00000004771">
    <property type="expression patterns" value="Expressed in ovary and 4 other cell types or tissues"/>
</dbReference>
<evidence type="ECO:0000256" key="8">
    <source>
        <dbReference type="ARBA" id="ARBA00073233"/>
    </source>
</evidence>
<dbReference type="FunFam" id="2.60.120.200:FF:000110">
    <property type="entry name" value="pentraxin-related protein PTX3"/>
    <property type="match status" value="1"/>
</dbReference>
<dbReference type="InterPro" id="IPR001759">
    <property type="entry name" value="PTX_dom"/>
</dbReference>
<evidence type="ECO:0000256" key="10">
    <source>
        <dbReference type="ARBA" id="ARBA00083262"/>
    </source>
</evidence>
<dbReference type="PANTHER" id="PTHR46943:SF1">
    <property type="entry name" value="PENTRAXIN-RELATED PROTEIN PTX3"/>
    <property type="match status" value="1"/>
</dbReference>
<dbReference type="Ensembl" id="ENSCJAT00000009181.5">
    <property type="protein sequence ID" value="ENSCJAP00000008683.3"/>
    <property type="gene ID" value="ENSCJAG00000004771.5"/>
</dbReference>
<keyword evidence="4" id="KW-1015">Disulfide bond</keyword>
<proteinExistence type="predicted"/>
<dbReference type="InParanoid" id="F7I850"/>
<dbReference type="eggNOG" id="ENOG502QUBX">
    <property type="taxonomic scope" value="Eukaryota"/>
</dbReference>